<reference evidence="4" key="2">
    <citation type="journal article" date="2019" name="Int. J. Syst. Evol. Microbiol.">
        <title>The Global Catalogue of Microorganisms (GCM) 10K type strain sequencing project: providing services to taxonomists for standard genome sequencing and annotation.</title>
        <authorList>
            <consortium name="The Broad Institute Genomics Platform"/>
            <consortium name="The Broad Institute Genome Sequencing Center for Infectious Disease"/>
            <person name="Wu L."/>
            <person name="Ma J."/>
        </authorList>
    </citation>
    <scope>NUCLEOTIDE SEQUENCE [LARGE SCALE GENOMIC DNA]</scope>
    <source>
        <strain evidence="4">NBRC 107715</strain>
    </source>
</reference>
<dbReference type="EMBL" id="BJZU01000059">
    <property type="protein sequence ID" value="GEP04993.1"/>
    <property type="molecule type" value="Genomic_DNA"/>
</dbReference>
<comment type="caution">
    <text evidence="1">The sequence shown here is derived from an EMBL/GenBank/DDBJ whole genome shotgun (WGS) entry which is preliminary data.</text>
</comment>
<reference evidence="1 3" key="3">
    <citation type="submission" date="2019-07" db="EMBL/GenBank/DDBJ databases">
        <title>Whole genome shotgun sequence of Methylobacterium oxalidis NBRC 107715.</title>
        <authorList>
            <person name="Hosoyama A."/>
            <person name="Uohara A."/>
            <person name="Ohji S."/>
            <person name="Ichikawa N."/>
        </authorList>
    </citation>
    <scope>NUCLEOTIDE SEQUENCE [LARGE SCALE GENOMIC DNA]</scope>
    <source>
        <strain evidence="1 3">NBRC 107715</strain>
    </source>
</reference>
<evidence type="ECO:0008006" key="5">
    <source>
        <dbReference type="Google" id="ProtNLM"/>
    </source>
</evidence>
<dbReference type="Pfam" id="PF14384">
    <property type="entry name" value="BrnA_antitoxin"/>
    <property type="match status" value="1"/>
</dbReference>
<keyword evidence="4" id="KW-1185">Reference proteome</keyword>
<dbReference type="Proteomes" id="UP001156856">
    <property type="component" value="Unassembled WGS sequence"/>
</dbReference>
<evidence type="ECO:0000313" key="1">
    <source>
        <dbReference type="EMBL" id="GEP04993.1"/>
    </source>
</evidence>
<organism evidence="1 3">
    <name type="scientific">Methylobacterium oxalidis</name>
    <dbReference type="NCBI Taxonomy" id="944322"/>
    <lineage>
        <taxon>Bacteria</taxon>
        <taxon>Pseudomonadati</taxon>
        <taxon>Pseudomonadota</taxon>
        <taxon>Alphaproteobacteria</taxon>
        <taxon>Hyphomicrobiales</taxon>
        <taxon>Methylobacteriaceae</taxon>
        <taxon>Methylobacterium</taxon>
    </lineage>
</organism>
<evidence type="ECO:0000313" key="4">
    <source>
        <dbReference type="Proteomes" id="UP001156856"/>
    </source>
</evidence>
<reference evidence="2" key="1">
    <citation type="journal article" date="2014" name="Int. J. Syst. Evol. Microbiol.">
        <title>Complete genome of a new Firmicutes species belonging to the dominant human colonic microbiota ('Ruminococcus bicirculans') reveals two chromosomes and a selective capacity to utilize plant glucans.</title>
        <authorList>
            <consortium name="NISC Comparative Sequencing Program"/>
            <person name="Wegmann U."/>
            <person name="Louis P."/>
            <person name="Goesmann A."/>
            <person name="Henrissat B."/>
            <person name="Duncan S.H."/>
            <person name="Flint H.J."/>
        </authorList>
    </citation>
    <scope>NUCLEOTIDE SEQUENCE</scope>
    <source>
        <strain evidence="2">NBRC 107715</strain>
    </source>
</reference>
<reference evidence="2" key="4">
    <citation type="submission" date="2023-01" db="EMBL/GenBank/DDBJ databases">
        <title>Draft genome sequence of Methylobacterium oxalidis strain NBRC 107715.</title>
        <authorList>
            <person name="Sun Q."/>
            <person name="Mori K."/>
        </authorList>
    </citation>
    <scope>NUCLEOTIDE SEQUENCE</scope>
    <source>
        <strain evidence="2">NBRC 107715</strain>
    </source>
</reference>
<proteinExistence type="predicted"/>
<name>A0A512J4Z2_9HYPH</name>
<dbReference type="EMBL" id="BSPK01000026">
    <property type="protein sequence ID" value="GLS63731.1"/>
    <property type="molecule type" value="Genomic_DNA"/>
</dbReference>
<dbReference type="InterPro" id="IPR025528">
    <property type="entry name" value="BrnA_antitoxin"/>
</dbReference>
<evidence type="ECO:0000313" key="2">
    <source>
        <dbReference type="EMBL" id="GLS63731.1"/>
    </source>
</evidence>
<dbReference type="AlphaFoldDB" id="A0A512J4Z2"/>
<evidence type="ECO:0000313" key="3">
    <source>
        <dbReference type="Proteomes" id="UP000321960"/>
    </source>
</evidence>
<accession>A0A512J4Z2</accession>
<protein>
    <recommendedName>
        <fullName evidence="5">Antitoxin</fullName>
    </recommendedName>
</protein>
<sequence>MRPASEVLHPALYAALTKRGRPKAARKKAQLTLRVDPAVIDADRATGPGRHTRMSEALASGVRRLAKAPA</sequence>
<dbReference type="Proteomes" id="UP000321960">
    <property type="component" value="Unassembled WGS sequence"/>
</dbReference>
<gene>
    <name evidence="2" type="ORF">GCM10007888_21120</name>
    <name evidence="1" type="ORF">MOX02_30310</name>
</gene>